<dbReference type="EMBL" id="CP042345">
    <property type="protein sequence ID" value="QEA16329.1"/>
    <property type="molecule type" value="Genomic_DNA"/>
</dbReference>
<sequence length="375" mass="37940">MLPTAALPTLMTGATPIETPLPNGAQTAENGDFNAILAETAAVRPVPLESLLEVALDPAAAVPADGKLPESGKDLPDTAEPASETETAIPILALLPLPIAAAGPAAPLQPALDRPLPPAQSPVLNPLNVDPDQPLPRLAPGKTAKGPAQSAAPTLPQAPQVAAAELPPVTLLRDGPRQAPPPRVAATLRLLAEAEPDKGTIAAPELPLTAAATATPAQQLPFVSIPAAASANAPATAPTAMAAGHDFAQMIDRLVAARENTQPHAATLALAHADFGQVELRFNSDTNGLSVSLASADPDFARAVQAAVPPVQSSSDSAAAQGRQQGQSGSQPESSAGQQQHGQQAAGREPNDRFVAANPRPRSTESGERDGGIFA</sequence>
<protein>
    <recommendedName>
        <fullName evidence="4">Flagellar hook-length control protein FliK</fullName>
    </recommendedName>
</protein>
<feature type="compositionally biased region" description="Basic and acidic residues" evidence="1">
    <location>
        <begin position="362"/>
        <end position="375"/>
    </location>
</feature>
<feature type="region of interest" description="Disordered" evidence="1">
    <location>
        <begin position="110"/>
        <end position="160"/>
    </location>
</feature>
<organism evidence="2 3">
    <name type="scientific">Novosphingobium ginsenosidimutans</name>
    <dbReference type="NCBI Taxonomy" id="1176536"/>
    <lineage>
        <taxon>Bacteria</taxon>
        <taxon>Pseudomonadati</taxon>
        <taxon>Pseudomonadota</taxon>
        <taxon>Alphaproteobacteria</taxon>
        <taxon>Sphingomonadales</taxon>
        <taxon>Sphingomonadaceae</taxon>
        <taxon>Novosphingobium</taxon>
    </lineage>
</organism>
<accession>A0A5B8S469</accession>
<dbReference type="InterPro" id="IPR038610">
    <property type="entry name" value="FliK-like_C_sf"/>
</dbReference>
<feature type="region of interest" description="Disordered" evidence="1">
    <location>
        <begin position="63"/>
        <end position="84"/>
    </location>
</feature>
<feature type="compositionally biased region" description="Basic and acidic residues" evidence="1">
    <location>
        <begin position="67"/>
        <end position="76"/>
    </location>
</feature>
<evidence type="ECO:0000256" key="1">
    <source>
        <dbReference type="SAM" id="MobiDB-lite"/>
    </source>
</evidence>
<dbReference type="Proteomes" id="UP000321172">
    <property type="component" value="Chromosome"/>
</dbReference>
<evidence type="ECO:0008006" key="4">
    <source>
        <dbReference type="Google" id="ProtNLM"/>
    </source>
</evidence>
<evidence type="ECO:0000313" key="3">
    <source>
        <dbReference type="Proteomes" id="UP000321172"/>
    </source>
</evidence>
<name>A0A5B8S469_9SPHN</name>
<dbReference type="OrthoDB" id="7511439at2"/>
<keyword evidence="3" id="KW-1185">Reference proteome</keyword>
<feature type="region of interest" description="Disordered" evidence="1">
    <location>
        <begin position="1"/>
        <end position="20"/>
    </location>
</feature>
<gene>
    <name evidence="2" type="ORF">FRF71_09380</name>
</gene>
<dbReference type="KEGG" id="ngf:FRF71_09380"/>
<feature type="region of interest" description="Disordered" evidence="1">
    <location>
        <begin position="306"/>
        <end position="375"/>
    </location>
</feature>
<proteinExistence type="predicted"/>
<dbReference type="AlphaFoldDB" id="A0A5B8S469"/>
<feature type="compositionally biased region" description="Low complexity" evidence="1">
    <location>
        <begin position="306"/>
        <end position="347"/>
    </location>
</feature>
<evidence type="ECO:0000313" key="2">
    <source>
        <dbReference type="EMBL" id="QEA16329.1"/>
    </source>
</evidence>
<reference evidence="2 3" key="1">
    <citation type="journal article" date="2013" name="J. Microbiol. Biotechnol.">
        <title>Novosphingobium ginsenosidimutans sp. nov., with the ability to convert ginsenoside.</title>
        <authorList>
            <person name="Kim J.K."/>
            <person name="He D."/>
            <person name="Liu Q.M."/>
            <person name="Park H.Y."/>
            <person name="Jung M.S."/>
            <person name="Yoon M.H."/>
            <person name="Kim S.C."/>
            <person name="Im W.T."/>
        </authorList>
    </citation>
    <scope>NUCLEOTIDE SEQUENCE [LARGE SCALE GENOMIC DNA]</scope>
    <source>
        <strain evidence="2 3">FW-6</strain>
    </source>
</reference>
<dbReference type="RefSeq" id="WP_147090410.1">
    <property type="nucleotide sequence ID" value="NZ_BAABJD010000006.1"/>
</dbReference>
<dbReference type="Gene3D" id="3.30.750.140">
    <property type="match status" value="1"/>
</dbReference>